<accession>A0A2K8MGS9</accession>
<organism evidence="6 7">
    <name type="scientific">Sphingomonas psychrotolerans</name>
    <dbReference type="NCBI Taxonomy" id="1327635"/>
    <lineage>
        <taxon>Bacteria</taxon>
        <taxon>Pseudomonadati</taxon>
        <taxon>Pseudomonadota</taxon>
        <taxon>Alphaproteobacteria</taxon>
        <taxon>Sphingomonadales</taxon>
        <taxon>Sphingomonadaceae</taxon>
        <taxon>Sphingomonas</taxon>
    </lineage>
</organism>
<feature type="transmembrane region" description="Helical" evidence="5">
    <location>
        <begin position="107"/>
        <end position="129"/>
    </location>
</feature>
<protein>
    <submittedName>
        <fullName evidence="6">GST-like protein</fullName>
    </submittedName>
</protein>
<evidence type="ECO:0000313" key="7">
    <source>
        <dbReference type="Proteomes" id="UP000229081"/>
    </source>
</evidence>
<feature type="transmembrane region" description="Helical" evidence="5">
    <location>
        <begin position="77"/>
        <end position="95"/>
    </location>
</feature>
<feature type="transmembrane region" description="Helical" evidence="5">
    <location>
        <begin position="6"/>
        <end position="23"/>
    </location>
</feature>
<keyword evidence="4 5" id="KW-0472">Membrane</keyword>
<dbReference type="AlphaFoldDB" id="A0A2K8MGS9"/>
<dbReference type="KEGG" id="sphc:CVN68_14805"/>
<evidence type="ECO:0000256" key="3">
    <source>
        <dbReference type="ARBA" id="ARBA00022989"/>
    </source>
</evidence>
<dbReference type="PANTHER" id="PTHR35814">
    <property type="match status" value="1"/>
</dbReference>
<dbReference type="InterPro" id="IPR023352">
    <property type="entry name" value="MAPEG-like_dom_sf"/>
</dbReference>
<dbReference type="Pfam" id="PF01124">
    <property type="entry name" value="MAPEG"/>
    <property type="match status" value="1"/>
</dbReference>
<evidence type="ECO:0000256" key="2">
    <source>
        <dbReference type="ARBA" id="ARBA00022692"/>
    </source>
</evidence>
<dbReference type="GO" id="GO:0016020">
    <property type="term" value="C:membrane"/>
    <property type="evidence" value="ECO:0007669"/>
    <property type="project" value="UniProtKB-SubCell"/>
</dbReference>
<dbReference type="InterPro" id="IPR001129">
    <property type="entry name" value="Membr-assoc_MAPEG"/>
</dbReference>
<dbReference type="Proteomes" id="UP000229081">
    <property type="component" value="Chromosome"/>
</dbReference>
<evidence type="ECO:0000256" key="1">
    <source>
        <dbReference type="ARBA" id="ARBA00004370"/>
    </source>
</evidence>
<name>A0A2K8MGS9_9SPHN</name>
<keyword evidence="3 5" id="KW-1133">Transmembrane helix</keyword>
<dbReference type="OrthoDB" id="7619858at2"/>
<keyword evidence="2 5" id="KW-0812">Transmembrane</keyword>
<dbReference type="Gene3D" id="1.20.120.550">
    <property type="entry name" value="Membrane associated eicosanoid/glutathione metabolism-like domain"/>
    <property type="match status" value="1"/>
</dbReference>
<dbReference type="EMBL" id="CP024923">
    <property type="protein sequence ID" value="ATY33077.1"/>
    <property type="molecule type" value="Genomic_DNA"/>
</dbReference>
<comment type="subcellular location">
    <subcellularLocation>
        <location evidence="1">Membrane</location>
    </subcellularLocation>
</comment>
<feature type="transmembrane region" description="Helical" evidence="5">
    <location>
        <begin position="52"/>
        <end position="71"/>
    </location>
</feature>
<sequence>MFFLPVALVTAGASALLNFWLGLRVSRLRISEKILVGDGGNLRLVARMRAQLNFAEYAPIVLILISLIELARGTQTWLWGVAFVFIIGRVLHAFGMDGWRLGRMIGIAATMLVMLGLAAYAVFLGYTGLNPLR</sequence>
<evidence type="ECO:0000256" key="5">
    <source>
        <dbReference type="SAM" id="Phobius"/>
    </source>
</evidence>
<gene>
    <name evidence="6" type="ORF">CVN68_14805</name>
</gene>
<keyword evidence="7" id="KW-1185">Reference proteome</keyword>
<proteinExistence type="predicted"/>
<dbReference type="PANTHER" id="PTHR35814:SF1">
    <property type="entry name" value="GLUTATHIONE S-TRANSFERASE-RELATED"/>
    <property type="match status" value="1"/>
</dbReference>
<evidence type="ECO:0000256" key="4">
    <source>
        <dbReference type="ARBA" id="ARBA00023136"/>
    </source>
</evidence>
<dbReference type="SUPFAM" id="SSF161084">
    <property type="entry name" value="MAPEG domain-like"/>
    <property type="match status" value="1"/>
</dbReference>
<dbReference type="RefSeq" id="WP_100282882.1">
    <property type="nucleotide sequence ID" value="NZ_CP024923.1"/>
</dbReference>
<reference evidence="6 7" key="1">
    <citation type="submission" date="2017-11" db="EMBL/GenBank/DDBJ databases">
        <title>Complete genome sequence of Sphingomonas sp. Strain Cra20, a psychrotolerant potential plant growth promoting rhizobacteria.</title>
        <authorList>
            <person name="Luo Y."/>
        </authorList>
    </citation>
    <scope>NUCLEOTIDE SEQUENCE [LARGE SCALE GENOMIC DNA]</scope>
    <source>
        <strain evidence="6 7">Cra20</strain>
    </source>
</reference>
<evidence type="ECO:0000313" key="6">
    <source>
        <dbReference type="EMBL" id="ATY33077.1"/>
    </source>
</evidence>